<feature type="signal peptide" evidence="1">
    <location>
        <begin position="1"/>
        <end position="32"/>
    </location>
</feature>
<keyword evidence="3" id="KW-1185">Reference proteome</keyword>
<keyword evidence="1" id="KW-0732">Signal</keyword>
<accession>A0AAN7ANJ8</accession>
<proteinExistence type="predicted"/>
<dbReference type="AlphaFoldDB" id="A0AAN7ANJ8"/>
<evidence type="ECO:0000313" key="2">
    <source>
        <dbReference type="EMBL" id="KAK4191905.1"/>
    </source>
</evidence>
<gene>
    <name evidence="2" type="ORF">QBC35DRAFT_486306</name>
</gene>
<evidence type="ECO:0000313" key="3">
    <source>
        <dbReference type="Proteomes" id="UP001302126"/>
    </source>
</evidence>
<evidence type="ECO:0008006" key="4">
    <source>
        <dbReference type="Google" id="ProtNLM"/>
    </source>
</evidence>
<sequence>MEKKRTRIPFRHRHMSTAILGVVCLFASRGSGRPSCGPPPPSNTPSYTTPLREYGTHYSVPSSKGGTKHQAMKMHGQLLYLENPISRHLGILYFVIMSRHLRLRPSRPLPRICNRRK</sequence>
<reference evidence="2" key="2">
    <citation type="submission" date="2023-05" db="EMBL/GenBank/DDBJ databases">
        <authorList>
            <consortium name="Lawrence Berkeley National Laboratory"/>
            <person name="Steindorff A."/>
            <person name="Hensen N."/>
            <person name="Bonometti L."/>
            <person name="Westerberg I."/>
            <person name="Brannstrom I.O."/>
            <person name="Guillou S."/>
            <person name="Cros-Aarteil S."/>
            <person name="Calhoun S."/>
            <person name="Haridas S."/>
            <person name="Kuo A."/>
            <person name="Mondo S."/>
            <person name="Pangilinan J."/>
            <person name="Riley R."/>
            <person name="Labutti K."/>
            <person name="Andreopoulos B."/>
            <person name="Lipzen A."/>
            <person name="Chen C."/>
            <person name="Yanf M."/>
            <person name="Daum C."/>
            <person name="Ng V."/>
            <person name="Clum A."/>
            <person name="Ohm R."/>
            <person name="Martin F."/>
            <person name="Silar P."/>
            <person name="Natvig D."/>
            <person name="Lalanne C."/>
            <person name="Gautier V."/>
            <person name="Ament-Velasquez S.L."/>
            <person name="Kruys A."/>
            <person name="Hutchinson M.I."/>
            <person name="Powell A.J."/>
            <person name="Barry K."/>
            <person name="Miller A.N."/>
            <person name="Grigoriev I.V."/>
            <person name="Debuchy R."/>
            <person name="Gladieux P."/>
            <person name="Thoren M.H."/>
            <person name="Johannesson H."/>
        </authorList>
    </citation>
    <scope>NUCLEOTIDE SEQUENCE</scope>
    <source>
        <strain evidence="2">PSN309</strain>
    </source>
</reference>
<evidence type="ECO:0000256" key="1">
    <source>
        <dbReference type="SAM" id="SignalP"/>
    </source>
</evidence>
<reference evidence="2" key="1">
    <citation type="journal article" date="2023" name="Mol. Phylogenet. Evol.">
        <title>Genome-scale phylogeny and comparative genomics of the fungal order Sordariales.</title>
        <authorList>
            <person name="Hensen N."/>
            <person name="Bonometti L."/>
            <person name="Westerberg I."/>
            <person name="Brannstrom I.O."/>
            <person name="Guillou S."/>
            <person name="Cros-Aarteil S."/>
            <person name="Calhoun S."/>
            <person name="Haridas S."/>
            <person name="Kuo A."/>
            <person name="Mondo S."/>
            <person name="Pangilinan J."/>
            <person name="Riley R."/>
            <person name="LaButti K."/>
            <person name="Andreopoulos B."/>
            <person name="Lipzen A."/>
            <person name="Chen C."/>
            <person name="Yan M."/>
            <person name="Daum C."/>
            <person name="Ng V."/>
            <person name="Clum A."/>
            <person name="Steindorff A."/>
            <person name="Ohm R.A."/>
            <person name="Martin F."/>
            <person name="Silar P."/>
            <person name="Natvig D.O."/>
            <person name="Lalanne C."/>
            <person name="Gautier V."/>
            <person name="Ament-Velasquez S.L."/>
            <person name="Kruys A."/>
            <person name="Hutchinson M.I."/>
            <person name="Powell A.J."/>
            <person name="Barry K."/>
            <person name="Miller A.N."/>
            <person name="Grigoriev I.V."/>
            <person name="Debuchy R."/>
            <person name="Gladieux P."/>
            <person name="Hiltunen Thoren M."/>
            <person name="Johannesson H."/>
        </authorList>
    </citation>
    <scope>NUCLEOTIDE SEQUENCE</scope>
    <source>
        <strain evidence="2">PSN309</strain>
    </source>
</reference>
<dbReference type="Proteomes" id="UP001302126">
    <property type="component" value="Unassembled WGS sequence"/>
</dbReference>
<dbReference type="InterPro" id="IPR020863">
    <property type="entry name" value="MACPF_CS"/>
</dbReference>
<organism evidence="2 3">
    <name type="scientific">Podospora australis</name>
    <dbReference type="NCBI Taxonomy" id="1536484"/>
    <lineage>
        <taxon>Eukaryota</taxon>
        <taxon>Fungi</taxon>
        <taxon>Dikarya</taxon>
        <taxon>Ascomycota</taxon>
        <taxon>Pezizomycotina</taxon>
        <taxon>Sordariomycetes</taxon>
        <taxon>Sordariomycetidae</taxon>
        <taxon>Sordariales</taxon>
        <taxon>Podosporaceae</taxon>
        <taxon>Podospora</taxon>
    </lineage>
</organism>
<dbReference type="EMBL" id="MU864357">
    <property type="protein sequence ID" value="KAK4191905.1"/>
    <property type="molecule type" value="Genomic_DNA"/>
</dbReference>
<comment type="caution">
    <text evidence="2">The sequence shown here is derived from an EMBL/GenBank/DDBJ whole genome shotgun (WGS) entry which is preliminary data.</text>
</comment>
<name>A0AAN7ANJ8_9PEZI</name>
<protein>
    <recommendedName>
        <fullName evidence="4">Secreted protein</fullName>
    </recommendedName>
</protein>
<dbReference type="PROSITE" id="PS00279">
    <property type="entry name" value="MACPF_1"/>
    <property type="match status" value="1"/>
</dbReference>
<feature type="chain" id="PRO_5042867881" description="Secreted protein" evidence="1">
    <location>
        <begin position="33"/>
        <end position="117"/>
    </location>
</feature>